<accession>A0A4P9WTI4</accession>
<keyword evidence="3" id="KW-1185">Reference proteome</keyword>
<feature type="region of interest" description="Disordered" evidence="1">
    <location>
        <begin position="84"/>
        <end position="104"/>
    </location>
</feature>
<feature type="region of interest" description="Disordered" evidence="1">
    <location>
        <begin position="33"/>
        <end position="58"/>
    </location>
</feature>
<gene>
    <name evidence="2" type="ORF">BDK51DRAFT_31772</name>
</gene>
<feature type="compositionally biased region" description="Low complexity" evidence="1">
    <location>
        <begin position="680"/>
        <end position="697"/>
    </location>
</feature>
<evidence type="ECO:0000313" key="2">
    <source>
        <dbReference type="EMBL" id="RKO94670.1"/>
    </source>
</evidence>
<feature type="region of interest" description="Disordered" evidence="1">
    <location>
        <begin position="640"/>
        <end position="668"/>
    </location>
</feature>
<feature type="region of interest" description="Disordered" evidence="1">
    <location>
        <begin position="469"/>
        <end position="539"/>
    </location>
</feature>
<feature type="compositionally biased region" description="Low complexity" evidence="1">
    <location>
        <begin position="652"/>
        <end position="667"/>
    </location>
</feature>
<feature type="region of interest" description="Disordered" evidence="1">
    <location>
        <begin position="188"/>
        <end position="229"/>
    </location>
</feature>
<evidence type="ECO:0000256" key="1">
    <source>
        <dbReference type="SAM" id="MobiDB-lite"/>
    </source>
</evidence>
<feature type="compositionally biased region" description="Low complexity" evidence="1">
    <location>
        <begin position="84"/>
        <end position="98"/>
    </location>
</feature>
<dbReference type="AlphaFoldDB" id="A0A4P9WTI4"/>
<feature type="compositionally biased region" description="Basic and acidic residues" evidence="1">
    <location>
        <begin position="469"/>
        <end position="492"/>
    </location>
</feature>
<feature type="compositionally biased region" description="Polar residues" evidence="1">
    <location>
        <begin position="33"/>
        <end position="44"/>
    </location>
</feature>
<dbReference type="Proteomes" id="UP000269721">
    <property type="component" value="Unassembled WGS sequence"/>
</dbReference>
<name>A0A4P9WTI4_9FUNG</name>
<feature type="compositionally biased region" description="Basic and acidic residues" evidence="1">
    <location>
        <begin position="502"/>
        <end position="511"/>
    </location>
</feature>
<organism evidence="2 3">
    <name type="scientific">Blyttiomyces helicus</name>
    <dbReference type="NCBI Taxonomy" id="388810"/>
    <lineage>
        <taxon>Eukaryota</taxon>
        <taxon>Fungi</taxon>
        <taxon>Fungi incertae sedis</taxon>
        <taxon>Chytridiomycota</taxon>
        <taxon>Chytridiomycota incertae sedis</taxon>
        <taxon>Chytridiomycetes</taxon>
        <taxon>Chytridiomycetes incertae sedis</taxon>
        <taxon>Blyttiomyces</taxon>
    </lineage>
</organism>
<feature type="compositionally biased region" description="Basic and acidic residues" evidence="1">
    <location>
        <begin position="391"/>
        <end position="405"/>
    </location>
</feature>
<proteinExistence type="predicted"/>
<reference evidence="3" key="1">
    <citation type="journal article" date="2018" name="Nat. Microbiol.">
        <title>Leveraging single-cell genomics to expand the fungal tree of life.</title>
        <authorList>
            <person name="Ahrendt S.R."/>
            <person name="Quandt C.A."/>
            <person name="Ciobanu D."/>
            <person name="Clum A."/>
            <person name="Salamov A."/>
            <person name="Andreopoulos B."/>
            <person name="Cheng J.F."/>
            <person name="Woyke T."/>
            <person name="Pelin A."/>
            <person name="Henrissat B."/>
            <person name="Reynolds N.K."/>
            <person name="Benny G.L."/>
            <person name="Smith M.E."/>
            <person name="James T.Y."/>
            <person name="Grigoriev I.V."/>
        </authorList>
    </citation>
    <scope>NUCLEOTIDE SEQUENCE [LARGE SCALE GENOMIC DNA]</scope>
</reference>
<dbReference type="EMBL" id="KZ993841">
    <property type="protein sequence ID" value="RKO94670.1"/>
    <property type="molecule type" value="Genomic_DNA"/>
</dbReference>
<feature type="region of interest" description="Disordered" evidence="1">
    <location>
        <begin position="680"/>
        <end position="739"/>
    </location>
</feature>
<feature type="region of interest" description="Disordered" evidence="1">
    <location>
        <begin position="376"/>
        <end position="409"/>
    </location>
</feature>
<protein>
    <submittedName>
        <fullName evidence="2">Uncharacterized protein</fullName>
    </submittedName>
</protein>
<sequence length="739" mass="78332">MWIPANELLNCDHLMSTYRLMRDVFPRRTLVGSLSDSHDSSNVQPADPAPTNKNPLFATGAPAADVASRALLDVSTRFSPPAALAMPPAADAASPAMPGDSTRYTPPAALEMPPVADAASPALLDVSTRFSPPTSLAKSPAVDRSTFPADITNTVTAPTASASASADPAQDHLGPTAMEIDDADWRPSVGAGVPDGLFAHSGARSSRDAAEPDSDGMWPISSDESDDGDELEDIEQEFGDIEAEIGYGNFELDGAELDAVNPTPGVGATGAVIGGSGVVEETIIEEGQVGPGVHHGVVKETIIEEGLVGPSVHHGVVEETIIEEGQVGPGVHHGVVEEGQVGPGVHHGVVVDPEPEITIPQPEIGSGAAPHVVPEDPSIEEGQAGSTLQRDVADKPERQVEDGVGRQDTIAEEGRAGLYLERVVIQAPEERSELALPPEETRAVSGIDVDCRGIREVEGLEERVDADREMMEVETERNEAERDNDEALKESNDGESEEVDIEGDRDSDYTHARRITRPRSSAVVVPAKRKAVKSRPTAGKNKISLTASFKSLLAQPHKTNMTYLLEQLALIKPGPTWRLPEPRKPYSGSTTWELSVSDQAWKNYQKGKRRFGGGDESDAKFVWKLMDYLDARATAAEEKTESVEAQSAEKQAMATTNAANATAAAPNDGKLPLLSLQMTSISKSSTATKSRSASSLSPIRKRARTDNGNTDHTASSSNPASTSDASLRHLADAPRQPAA</sequence>
<feature type="compositionally biased region" description="Low complexity" evidence="1">
    <location>
        <begin position="714"/>
        <end position="725"/>
    </location>
</feature>
<evidence type="ECO:0000313" key="3">
    <source>
        <dbReference type="Proteomes" id="UP000269721"/>
    </source>
</evidence>